<protein>
    <submittedName>
        <fullName evidence="3">Cell wall hydrolase CwlJ, involved in spore germination</fullName>
    </submittedName>
</protein>
<evidence type="ECO:0000313" key="4">
    <source>
        <dbReference type="Proteomes" id="UP000184290"/>
    </source>
</evidence>
<dbReference type="InterPro" id="IPR042047">
    <property type="entry name" value="SleB_dom1"/>
</dbReference>
<feature type="domain" description="Cell wall hydrolase SleB" evidence="2">
    <location>
        <begin position="245"/>
        <end position="355"/>
    </location>
</feature>
<dbReference type="Pfam" id="PF07486">
    <property type="entry name" value="Hydrolase_2"/>
    <property type="match status" value="1"/>
</dbReference>
<keyword evidence="4" id="KW-1185">Reference proteome</keyword>
<evidence type="ECO:0000313" key="3">
    <source>
        <dbReference type="EMBL" id="SHJ27428.1"/>
    </source>
</evidence>
<organism evidence="3 4">
    <name type="scientific">Aureimonas altamirensis DSM 21988</name>
    <dbReference type="NCBI Taxonomy" id="1121026"/>
    <lineage>
        <taxon>Bacteria</taxon>
        <taxon>Pseudomonadati</taxon>
        <taxon>Pseudomonadota</taxon>
        <taxon>Alphaproteobacteria</taxon>
        <taxon>Hyphomicrobiales</taxon>
        <taxon>Aurantimonadaceae</taxon>
        <taxon>Aureimonas</taxon>
    </lineage>
</organism>
<dbReference type="RefSeq" id="WP_244489330.1">
    <property type="nucleotide sequence ID" value="NZ_FQZC01000002.1"/>
</dbReference>
<dbReference type="Gene3D" id="1.10.10.2520">
    <property type="entry name" value="Cell wall hydrolase SleB, domain 1"/>
    <property type="match status" value="1"/>
</dbReference>
<comment type="caution">
    <text evidence="3">The sequence shown here is derived from an EMBL/GenBank/DDBJ whole genome shotgun (WGS) entry which is preliminary data.</text>
</comment>
<gene>
    <name evidence="3" type="ORF">SAMN02745911_2240</name>
</gene>
<keyword evidence="3" id="KW-0378">Hydrolase</keyword>
<name>A0ABY1IJX7_9HYPH</name>
<proteinExistence type="predicted"/>
<reference evidence="3 4" key="1">
    <citation type="submission" date="2016-11" db="EMBL/GenBank/DDBJ databases">
        <authorList>
            <person name="Varghese N."/>
            <person name="Submissions S."/>
        </authorList>
    </citation>
    <scope>NUCLEOTIDE SEQUENCE [LARGE SCALE GENOMIC DNA]</scope>
    <source>
        <strain evidence="3 4">DSM 21988</strain>
    </source>
</reference>
<dbReference type="Proteomes" id="UP000184290">
    <property type="component" value="Unassembled WGS sequence"/>
</dbReference>
<dbReference type="EMBL" id="FQZC01000002">
    <property type="protein sequence ID" value="SHJ27428.1"/>
    <property type="molecule type" value="Genomic_DNA"/>
</dbReference>
<accession>A0ABY1IJX7</accession>
<evidence type="ECO:0000256" key="1">
    <source>
        <dbReference type="SAM" id="MobiDB-lite"/>
    </source>
</evidence>
<dbReference type="InterPro" id="IPR011105">
    <property type="entry name" value="Cell_wall_hydrolase_SleB"/>
</dbReference>
<evidence type="ECO:0000259" key="2">
    <source>
        <dbReference type="Pfam" id="PF07486"/>
    </source>
</evidence>
<dbReference type="GO" id="GO:0016787">
    <property type="term" value="F:hydrolase activity"/>
    <property type="evidence" value="ECO:0007669"/>
    <property type="project" value="UniProtKB-KW"/>
</dbReference>
<sequence length="363" mass="39460">MSVTRRAARQPVPRRSGGLARRTGSLVASLILATGAVLYQHSPTAISERPELELEIAAGLMQGALALEREELASLRPVSELADRGGRVVSQYTLLKRFSTGRIARKGPRLAAEIAGGDAIMLTALSGLPASFEASTERLARFERANPFKDTVEDTMAIADAGASDKPLLREAKADAGTMELGYAPATGPAASSRFDSVLGGEGPSFVPPIGEKDHAWAATPLPAEAFGEAEQTCLATGIYFEARGESERGQAAVAQVILNRVRNPTYPDTICGVVYQNRTWRNRCQFSFACDGRADRITNKRAYERAQRIAMDVTTGREWLADVGSATHYHATYVRPRWARTMEKVDKIGLHVFYRTYNGGWN</sequence>
<feature type="region of interest" description="Disordered" evidence="1">
    <location>
        <begin position="1"/>
        <end position="20"/>
    </location>
</feature>